<dbReference type="Pfam" id="PF17849">
    <property type="entry name" value="OB_Dis3"/>
    <property type="match status" value="1"/>
</dbReference>
<dbReference type="SMART" id="SM00955">
    <property type="entry name" value="RNB"/>
    <property type="match status" value="1"/>
</dbReference>
<dbReference type="GO" id="GO:0006402">
    <property type="term" value="P:mRNA catabolic process"/>
    <property type="evidence" value="ECO:0007669"/>
    <property type="project" value="TreeGrafter"/>
</dbReference>
<dbReference type="InterPro" id="IPR001900">
    <property type="entry name" value="RNase_II/R"/>
</dbReference>
<feature type="region of interest" description="Disordered" evidence="6">
    <location>
        <begin position="95"/>
        <end position="114"/>
    </location>
</feature>
<dbReference type="Proteomes" id="UP000093000">
    <property type="component" value="Unassembled WGS sequence"/>
</dbReference>
<dbReference type="Pfam" id="PF17216">
    <property type="entry name" value="Rrp44_CSD1"/>
    <property type="match status" value="1"/>
</dbReference>
<evidence type="ECO:0000259" key="7">
    <source>
        <dbReference type="SMART" id="SM00955"/>
    </source>
</evidence>
<evidence type="ECO:0000313" key="8">
    <source>
        <dbReference type="EMBL" id="OBZ83949.1"/>
    </source>
</evidence>
<dbReference type="GO" id="GO:0003723">
    <property type="term" value="F:RNA binding"/>
    <property type="evidence" value="ECO:0007669"/>
    <property type="project" value="UniProtKB-KW"/>
</dbReference>
<feature type="compositionally biased region" description="Basic residues" evidence="6">
    <location>
        <begin position="53"/>
        <end position="64"/>
    </location>
</feature>
<evidence type="ECO:0000256" key="1">
    <source>
        <dbReference type="ARBA" id="ARBA00005785"/>
    </source>
</evidence>
<evidence type="ECO:0000256" key="6">
    <source>
        <dbReference type="SAM" id="MobiDB-lite"/>
    </source>
</evidence>
<name>A0A1C7N5M9_9FUNG</name>
<dbReference type="GO" id="GO:0000932">
    <property type="term" value="C:P-body"/>
    <property type="evidence" value="ECO:0007669"/>
    <property type="project" value="TreeGrafter"/>
</dbReference>
<comment type="caution">
    <text evidence="8">The sequence shown here is derived from an EMBL/GenBank/DDBJ whole genome shotgun (WGS) entry which is preliminary data.</text>
</comment>
<keyword evidence="4" id="KW-0269">Exonuclease</keyword>
<dbReference type="AlphaFoldDB" id="A0A1C7N5M9"/>
<comment type="similarity">
    <text evidence="1">Belongs to the RNR ribonuclease family.</text>
</comment>
<proteinExistence type="inferred from homology"/>
<dbReference type="PANTHER" id="PTHR23355">
    <property type="entry name" value="RIBONUCLEASE"/>
    <property type="match status" value="1"/>
</dbReference>
<evidence type="ECO:0000256" key="4">
    <source>
        <dbReference type="ARBA" id="ARBA00022839"/>
    </source>
</evidence>
<dbReference type="SUPFAM" id="SSF50249">
    <property type="entry name" value="Nucleic acid-binding proteins"/>
    <property type="match status" value="2"/>
</dbReference>
<dbReference type="InterPro" id="IPR033771">
    <property type="entry name" value="Rrp44_CSD1"/>
</dbReference>
<dbReference type="FunFam" id="2.40.50.700:FF:000002">
    <property type="entry name" value="Cell wall biogenesis protein"/>
    <property type="match status" value="1"/>
</dbReference>
<evidence type="ECO:0000256" key="5">
    <source>
        <dbReference type="ARBA" id="ARBA00022884"/>
    </source>
</evidence>
<dbReference type="OrthoDB" id="2285229at2759"/>
<dbReference type="Pfam" id="PF00773">
    <property type="entry name" value="RNB"/>
    <property type="match status" value="1"/>
</dbReference>
<evidence type="ECO:0000313" key="9">
    <source>
        <dbReference type="Proteomes" id="UP000093000"/>
    </source>
</evidence>
<organism evidence="8 9">
    <name type="scientific">Choanephora cucurbitarum</name>
    <dbReference type="NCBI Taxonomy" id="101091"/>
    <lineage>
        <taxon>Eukaryota</taxon>
        <taxon>Fungi</taxon>
        <taxon>Fungi incertae sedis</taxon>
        <taxon>Mucoromycota</taxon>
        <taxon>Mucoromycotina</taxon>
        <taxon>Mucoromycetes</taxon>
        <taxon>Mucorales</taxon>
        <taxon>Mucorineae</taxon>
        <taxon>Choanephoraceae</taxon>
        <taxon>Choanephoroideae</taxon>
        <taxon>Choanephora</taxon>
    </lineage>
</organism>
<dbReference type="Gene3D" id="2.40.50.690">
    <property type="match status" value="1"/>
</dbReference>
<dbReference type="InterPro" id="IPR012340">
    <property type="entry name" value="NA-bd_OB-fold"/>
</dbReference>
<keyword evidence="9" id="KW-1185">Reference proteome</keyword>
<dbReference type="Gene3D" id="2.40.50.700">
    <property type="match status" value="1"/>
</dbReference>
<dbReference type="InParanoid" id="A0A1C7N5M9"/>
<accession>A0A1C7N5M9</accession>
<sequence>MQLQHDSQHPLALNKHDTKSNAVEVKMTRRRSRGRRRSSSEFTFTEDDPQPNKPHRRRSSHGTRPKPEENKKKDSPAFQSIVDIISEIKRLPTGSIYQSSDSKRIRRHSEPPQLTLEGAQQGLTTIQEQTLSKDMASLSLEPQEDTIIKRNRSQSVPSTTLSFHSENSNRRLLYTPHMKTSEATAAVRSRQLYSGILRVSSQDSSEADVDCEQLDSSIYIFGSRNRNRALDGDQVVVELVDVDEMLNERQAKRLARQTRRLSAISLQNGSFTSNCGLSSIPEDNVASLERLKEATHRPKYCGKVVCILERPRNMLFSGTLSLSRPYAPTLDNGSRDKKETHSPKIIWFIPADKRLPLVAVPIKHAPPDFIKYHEEYKNRIFIGSIQRWPATSLHPFGIVEQKIGWMGELGVHSRALMADHHIKDSDFTDSVKKAAVAVPAELTDEERKLRRDLTKEDLNIFTLGDQDHAFSITSTEKGMYEVGIHIADVSRYVHTNTPLDREARERSCAIELADAKRVPILPFDFLASHSSLQVGKERLAYSVMCRFTEAGVLLHAWIGHTVIKVKEDVGKTLTEEAKTLLSLCRTLQKIRLETLEGMHLTKPVLLFELADSGYPKQVHRYDPTDEEVLLQELLIIANMEVGQKISCRFPDQALLYRQDSPKLSKLSALIDHFECTPKDIHELIEWIQTKETNMARQQTMMHLVQAAMPPPKYFSAGSLDISKYHHFSFGTPICTVFTEPSQQYASIYVQRQLNAALKGEVQASDQVDPIDKIARHCNSSYLAKVAAEQDSKKLFVAAYIYRECSNTDSGKLSTEAFVISVEREMMTLYLPEFDLSLQVSNDFGYEHPLFLSRLFVHLHVDMRAIRPNFIVEF</sequence>
<evidence type="ECO:0000256" key="3">
    <source>
        <dbReference type="ARBA" id="ARBA00022801"/>
    </source>
</evidence>
<feature type="compositionally biased region" description="Basic residues" evidence="6">
    <location>
        <begin position="28"/>
        <end position="37"/>
    </location>
</feature>
<feature type="compositionally biased region" description="Basic and acidic residues" evidence="6">
    <location>
        <begin position="65"/>
        <end position="75"/>
    </location>
</feature>
<dbReference type="PANTHER" id="PTHR23355:SF9">
    <property type="entry name" value="DIS3-LIKE EXONUCLEASE 2"/>
    <property type="match status" value="1"/>
</dbReference>
<dbReference type="InterPro" id="IPR041505">
    <property type="entry name" value="Dis3_CSD2"/>
</dbReference>
<protein>
    <recommendedName>
        <fullName evidence="7">RNB domain-containing protein</fullName>
    </recommendedName>
</protein>
<keyword evidence="5" id="KW-0694">RNA-binding</keyword>
<reference evidence="8 9" key="1">
    <citation type="submission" date="2016-03" db="EMBL/GenBank/DDBJ databases">
        <title>Choanephora cucurbitarum.</title>
        <authorList>
            <person name="Min B."/>
            <person name="Park H."/>
            <person name="Park J.-H."/>
            <person name="Shin H.-D."/>
            <person name="Choi I.-G."/>
        </authorList>
    </citation>
    <scope>NUCLEOTIDE SEQUENCE [LARGE SCALE GENOMIC DNA]</scope>
    <source>
        <strain evidence="8 9">KUS-F28377</strain>
    </source>
</reference>
<dbReference type="STRING" id="101091.A0A1C7N5M9"/>
<keyword evidence="3" id="KW-0378">Hydrolase</keyword>
<gene>
    <name evidence="8" type="ORF">A0J61_08000</name>
</gene>
<dbReference type="GO" id="GO:0000175">
    <property type="term" value="F:3'-5'-RNA exonuclease activity"/>
    <property type="evidence" value="ECO:0007669"/>
    <property type="project" value="TreeGrafter"/>
</dbReference>
<feature type="region of interest" description="Disordered" evidence="6">
    <location>
        <begin position="1"/>
        <end position="78"/>
    </location>
</feature>
<dbReference type="InterPro" id="IPR050180">
    <property type="entry name" value="RNR_Ribonuclease"/>
</dbReference>
<dbReference type="EMBL" id="LUGH01000579">
    <property type="protein sequence ID" value="OBZ83949.1"/>
    <property type="molecule type" value="Genomic_DNA"/>
</dbReference>
<keyword evidence="2" id="KW-0540">Nuclease</keyword>
<feature type="domain" description="RNB" evidence="7">
    <location>
        <begin position="450"/>
        <end position="759"/>
    </location>
</feature>
<evidence type="ECO:0000256" key="2">
    <source>
        <dbReference type="ARBA" id="ARBA00022722"/>
    </source>
</evidence>